<name>A0A0D0C909_9AGAR</name>
<reference evidence="1 2" key="1">
    <citation type="submission" date="2014-04" db="EMBL/GenBank/DDBJ databases">
        <title>Evolutionary Origins and Diversification of the Mycorrhizal Mutualists.</title>
        <authorList>
            <consortium name="DOE Joint Genome Institute"/>
            <consortium name="Mycorrhizal Genomics Consortium"/>
            <person name="Kohler A."/>
            <person name="Kuo A."/>
            <person name="Nagy L.G."/>
            <person name="Floudas D."/>
            <person name="Copeland A."/>
            <person name="Barry K.W."/>
            <person name="Cichocki N."/>
            <person name="Veneault-Fourrey C."/>
            <person name="LaButti K."/>
            <person name="Lindquist E.A."/>
            <person name="Lipzen A."/>
            <person name="Lundell T."/>
            <person name="Morin E."/>
            <person name="Murat C."/>
            <person name="Riley R."/>
            <person name="Ohm R."/>
            <person name="Sun H."/>
            <person name="Tunlid A."/>
            <person name="Henrissat B."/>
            <person name="Grigoriev I.V."/>
            <person name="Hibbett D.S."/>
            <person name="Martin F."/>
        </authorList>
    </citation>
    <scope>NUCLEOTIDE SEQUENCE [LARGE SCALE GENOMIC DNA]</scope>
    <source>
        <strain evidence="1 2">FD-317 M1</strain>
    </source>
</reference>
<dbReference type="AlphaFoldDB" id="A0A0D0C909"/>
<sequence>MNHDSGFAKLPYELNHLIAKESTQSGSLCTLAQVCRRTYAAANPMVYEQVGLSTLFTLALTERARLPLTNPHPASFVKCIDFDFVHGDTAYVLGGGPFGQSKIFRRKSSKRSMSLDIVTLQKLLTAAANNIIFYAPPKRLKRFLYRSNHIPLPDAFRNTNFSVLSAIDEVGLSCPFPSSTMRKSLAIVEAICGPALRNFDLYFSPDITPPDPQFVAKILRLVQRSCPNLTQFRFDSPDSLMPGRSPIQGILNDQTFTFPCLKELMMADHWESSLLFDECEPFFLRHPDVTSFEFFGQPDIPVSGLHSPVNPQILPKLSELRGLLHDVVILCSSGVRPVRSLSLTLLDDILPSEEILLESALRSTRTLRWFFIQDLRMANAGVPVGIRLPTLQTIIKACPHLTCFMCPVDVGESTFDISTMRTVYENISNNLSNLILLKLSFFIKGRPEAEGEDNSHAALFANHFQIFQSALRGRSIQMAQIRFVTLSKMRKPVIDADLYFVRPSLNGDWEPAQRWDRPEFGLNEIVD</sequence>
<evidence type="ECO:0008006" key="3">
    <source>
        <dbReference type="Google" id="ProtNLM"/>
    </source>
</evidence>
<evidence type="ECO:0000313" key="1">
    <source>
        <dbReference type="EMBL" id="KIK54437.1"/>
    </source>
</evidence>
<evidence type="ECO:0000313" key="2">
    <source>
        <dbReference type="Proteomes" id="UP000053593"/>
    </source>
</evidence>
<dbReference type="Proteomes" id="UP000053593">
    <property type="component" value="Unassembled WGS sequence"/>
</dbReference>
<gene>
    <name evidence="1" type="ORF">GYMLUDRAFT_77137</name>
</gene>
<dbReference type="OrthoDB" id="2837495at2759"/>
<keyword evidence="2" id="KW-1185">Reference proteome</keyword>
<proteinExistence type="predicted"/>
<dbReference type="EMBL" id="KN834816">
    <property type="protein sequence ID" value="KIK54437.1"/>
    <property type="molecule type" value="Genomic_DNA"/>
</dbReference>
<accession>A0A0D0C909</accession>
<protein>
    <recommendedName>
        <fullName evidence="3">F-box domain-containing protein</fullName>
    </recommendedName>
</protein>
<organism evidence="1 2">
    <name type="scientific">Collybiopsis luxurians FD-317 M1</name>
    <dbReference type="NCBI Taxonomy" id="944289"/>
    <lineage>
        <taxon>Eukaryota</taxon>
        <taxon>Fungi</taxon>
        <taxon>Dikarya</taxon>
        <taxon>Basidiomycota</taxon>
        <taxon>Agaricomycotina</taxon>
        <taxon>Agaricomycetes</taxon>
        <taxon>Agaricomycetidae</taxon>
        <taxon>Agaricales</taxon>
        <taxon>Marasmiineae</taxon>
        <taxon>Omphalotaceae</taxon>
        <taxon>Collybiopsis</taxon>
        <taxon>Collybiopsis luxurians</taxon>
    </lineage>
</organism>
<dbReference type="HOGENOM" id="CLU_516831_0_0_1"/>